<dbReference type="RefSeq" id="WP_242374755.1">
    <property type="nucleotide sequence ID" value="NZ_JAKRKC020000001.1"/>
</dbReference>
<comment type="caution">
    <text evidence="1">The sequence shown here is derived from an EMBL/GenBank/DDBJ whole genome shotgun (WGS) entry which is preliminary data.</text>
</comment>
<organism evidence="1 2">
    <name type="scientific">Actinomadura luzonensis</name>
    <dbReference type="NCBI Taxonomy" id="2805427"/>
    <lineage>
        <taxon>Bacteria</taxon>
        <taxon>Bacillati</taxon>
        <taxon>Actinomycetota</taxon>
        <taxon>Actinomycetes</taxon>
        <taxon>Streptosporangiales</taxon>
        <taxon>Thermomonosporaceae</taxon>
        <taxon>Actinomadura</taxon>
    </lineage>
</organism>
<keyword evidence="2" id="KW-1185">Reference proteome</keyword>
<protein>
    <submittedName>
        <fullName evidence="1">Ester cyclase</fullName>
    </submittedName>
</protein>
<dbReference type="InterPro" id="IPR009959">
    <property type="entry name" value="Cyclase_SnoaL-like"/>
</dbReference>
<gene>
    <name evidence="1" type="ORF">MF672_025685</name>
</gene>
<reference evidence="1 2" key="1">
    <citation type="submission" date="2022-04" db="EMBL/GenBank/DDBJ databases">
        <title>Genome draft of Actinomadura sp. ATCC 31491.</title>
        <authorList>
            <person name="Shi X."/>
            <person name="Du Y."/>
        </authorList>
    </citation>
    <scope>NUCLEOTIDE SEQUENCE [LARGE SCALE GENOMIC DNA]</scope>
    <source>
        <strain evidence="1 2">ATCC 31491</strain>
    </source>
</reference>
<accession>A0ABT0FZ39</accession>
<dbReference type="Gene3D" id="3.10.450.50">
    <property type="match status" value="1"/>
</dbReference>
<sequence>MDKKDVVRGFIAAVNERRLDDLGNYLAADVVDHNKIIFGEPDEPGAAFEGLKMQLDAFEPFRLTIEDLIQEDERVVARLVMNGVNSGYHPRMPEPTGRRFVAEVIFIFTVTDAARISEIRAVSDRLGMFFQLGWDWPEVD</sequence>
<evidence type="ECO:0000313" key="1">
    <source>
        <dbReference type="EMBL" id="MCK2217153.1"/>
    </source>
</evidence>
<dbReference type="Proteomes" id="UP001317259">
    <property type="component" value="Unassembled WGS sequence"/>
</dbReference>
<dbReference type="SUPFAM" id="SSF54427">
    <property type="entry name" value="NTF2-like"/>
    <property type="match status" value="1"/>
</dbReference>
<dbReference type="InterPro" id="IPR032710">
    <property type="entry name" value="NTF2-like_dom_sf"/>
</dbReference>
<dbReference type="EMBL" id="JAKRKC020000001">
    <property type="protein sequence ID" value="MCK2217153.1"/>
    <property type="molecule type" value="Genomic_DNA"/>
</dbReference>
<dbReference type="Pfam" id="PF07366">
    <property type="entry name" value="SnoaL"/>
    <property type="match status" value="1"/>
</dbReference>
<evidence type="ECO:0000313" key="2">
    <source>
        <dbReference type="Proteomes" id="UP001317259"/>
    </source>
</evidence>
<proteinExistence type="predicted"/>
<name>A0ABT0FZ39_9ACTN</name>